<evidence type="ECO:0000256" key="2">
    <source>
        <dbReference type="ARBA" id="ARBA00022801"/>
    </source>
</evidence>
<keyword evidence="1" id="KW-0645">Protease</keyword>
<name>A0A3P6EW20_BRAOL</name>
<organism evidence="5">
    <name type="scientific">Brassica oleracea</name>
    <name type="common">Wild cabbage</name>
    <dbReference type="NCBI Taxonomy" id="3712"/>
    <lineage>
        <taxon>Eukaryota</taxon>
        <taxon>Viridiplantae</taxon>
        <taxon>Streptophyta</taxon>
        <taxon>Embryophyta</taxon>
        <taxon>Tracheophyta</taxon>
        <taxon>Spermatophyta</taxon>
        <taxon>Magnoliopsida</taxon>
        <taxon>eudicotyledons</taxon>
        <taxon>Gunneridae</taxon>
        <taxon>Pentapetalae</taxon>
        <taxon>rosids</taxon>
        <taxon>malvids</taxon>
        <taxon>Brassicales</taxon>
        <taxon>Brassicaceae</taxon>
        <taxon>Brassiceae</taxon>
        <taxon>Brassica</taxon>
    </lineage>
</organism>
<evidence type="ECO:0000259" key="4">
    <source>
        <dbReference type="Pfam" id="PF02902"/>
    </source>
</evidence>
<dbReference type="Pfam" id="PF02902">
    <property type="entry name" value="Peptidase_C48"/>
    <property type="match status" value="1"/>
</dbReference>
<dbReference type="EMBL" id="LR031876">
    <property type="protein sequence ID" value="VDD35389.1"/>
    <property type="molecule type" value="Genomic_DNA"/>
</dbReference>
<dbReference type="GO" id="GO:0006508">
    <property type="term" value="P:proteolysis"/>
    <property type="evidence" value="ECO:0007669"/>
    <property type="project" value="UniProtKB-KW"/>
</dbReference>
<gene>
    <name evidence="5" type="ORF">BOLC7T40949H</name>
</gene>
<sequence>MLCLVSTLLYLVQKVTMCEITQFSGLKPFVWRRIPYLYQDTHSSDYGPVSMKFLEMHAHGDPAPHMSSLTDKTVNDLRKQYPMDIYKTIVMPSYYASPKL</sequence>
<evidence type="ECO:0000256" key="1">
    <source>
        <dbReference type="ARBA" id="ARBA00022670"/>
    </source>
</evidence>
<keyword evidence="2" id="KW-0378">Hydrolase</keyword>
<dbReference type="InterPro" id="IPR003653">
    <property type="entry name" value="Peptidase_C48_C"/>
</dbReference>
<evidence type="ECO:0000313" key="5">
    <source>
        <dbReference type="EMBL" id="VDD35389.1"/>
    </source>
</evidence>
<protein>
    <recommendedName>
        <fullName evidence="4">Ubiquitin-like protease family profile domain-containing protein</fullName>
    </recommendedName>
</protein>
<keyword evidence="3" id="KW-0732">Signal</keyword>
<feature type="domain" description="Ubiquitin-like protease family profile" evidence="4">
    <location>
        <begin position="3"/>
        <end position="89"/>
    </location>
</feature>
<feature type="signal peptide" evidence="3">
    <location>
        <begin position="1"/>
        <end position="17"/>
    </location>
</feature>
<feature type="chain" id="PRO_5018129873" description="Ubiquitin-like protease family profile domain-containing protein" evidence="3">
    <location>
        <begin position="18"/>
        <end position="100"/>
    </location>
</feature>
<dbReference type="GO" id="GO:0008234">
    <property type="term" value="F:cysteine-type peptidase activity"/>
    <property type="evidence" value="ECO:0007669"/>
    <property type="project" value="InterPro"/>
</dbReference>
<reference evidence="5" key="1">
    <citation type="submission" date="2018-11" db="EMBL/GenBank/DDBJ databases">
        <authorList>
            <consortium name="Genoscope - CEA"/>
            <person name="William W."/>
        </authorList>
    </citation>
    <scope>NUCLEOTIDE SEQUENCE</scope>
</reference>
<proteinExistence type="predicted"/>
<dbReference type="AlphaFoldDB" id="A0A3P6EW20"/>
<evidence type="ECO:0000256" key="3">
    <source>
        <dbReference type="SAM" id="SignalP"/>
    </source>
</evidence>
<accession>A0A3P6EW20</accession>